<dbReference type="Proteomes" id="UP001372834">
    <property type="component" value="Unassembled WGS sequence"/>
</dbReference>
<evidence type="ECO:0000256" key="1">
    <source>
        <dbReference type="SAM" id="Coils"/>
    </source>
</evidence>
<feature type="compositionally biased region" description="Polar residues" evidence="2">
    <location>
        <begin position="257"/>
        <end position="268"/>
    </location>
</feature>
<proteinExistence type="predicted"/>
<dbReference type="EMBL" id="JAWJWE010000004">
    <property type="protein sequence ID" value="KAK6637058.1"/>
    <property type="molecule type" value="Genomic_DNA"/>
</dbReference>
<comment type="caution">
    <text evidence="3">The sequence shown here is derived from an EMBL/GenBank/DDBJ whole genome shotgun (WGS) entry which is preliminary data.</text>
</comment>
<organism evidence="3 4">
    <name type="scientific">Polyplax serrata</name>
    <name type="common">Common mouse louse</name>
    <dbReference type="NCBI Taxonomy" id="468196"/>
    <lineage>
        <taxon>Eukaryota</taxon>
        <taxon>Metazoa</taxon>
        <taxon>Ecdysozoa</taxon>
        <taxon>Arthropoda</taxon>
        <taxon>Hexapoda</taxon>
        <taxon>Insecta</taxon>
        <taxon>Pterygota</taxon>
        <taxon>Neoptera</taxon>
        <taxon>Paraneoptera</taxon>
        <taxon>Psocodea</taxon>
        <taxon>Troctomorpha</taxon>
        <taxon>Phthiraptera</taxon>
        <taxon>Anoplura</taxon>
        <taxon>Polyplacidae</taxon>
        <taxon>Polyplax</taxon>
    </lineage>
</organism>
<feature type="region of interest" description="Disordered" evidence="2">
    <location>
        <begin position="210"/>
        <end position="268"/>
    </location>
</feature>
<accession>A0AAN8P4N1</accession>
<protein>
    <submittedName>
        <fullName evidence="3">Uncharacterized protein</fullName>
    </submittedName>
</protein>
<evidence type="ECO:0000313" key="4">
    <source>
        <dbReference type="Proteomes" id="UP001372834"/>
    </source>
</evidence>
<feature type="region of interest" description="Disordered" evidence="2">
    <location>
        <begin position="47"/>
        <end position="76"/>
    </location>
</feature>
<feature type="compositionally biased region" description="Basic residues" evidence="2">
    <location>
        <begin position="229"/>
        <end position="241"/>
    </location>
</feature>
<evidence type="ECO:0000256" key="2">
    <source>
        <dbReference type="SAM" id="MobiDB-lite"/>
    </source>
</evidence>
<sequence>MQDNVNKLQQEIDIEKQKNEQLQKALSDRESRIQRLHDQIEEFKKIKSLKTEDSNMDSSNKFENDSSPRGSNASERRVLTIVDSERMRLLELLAVVNRRLDESRREQMETDAQLRKEKFRNAKLETKVARLELERVGVLKTGRGSYSMSAHKSGDPPLDDADIMARQHIEYLEEECLALKTRIETLQMEKEDDLKVFAAMTDTRDAYDKKILNSSTTKKTNSPRDLRTPRKLPNRKTKRNQGKIGKFFPPGYHSVPGQPSFSSSDSVN</sequence>
<feature type="coiled-coil region" evidence="1">
    <location>
        <begin position="5"/>
        <end position="39"/>
    </location>
</feature>
<dbReference type="AlphaFoldDB" id="A0AAN8P4N1"/>
<gene>
    <name evidence="3" type="ORF">RUM43_010732</name>
</gene>
<keyword evidence="1" id="KW-0175">Coiled coil</keyword>
<name>A0AAN8P4N1_POLSC</name>
<evidence type="ECO:0000313" key="3">
    <source>
        <dbReference type="EMBL" id="KAK6637058.1"/>
    </source>
</evidence>
<reference evidence="3 4" key="1">
    <citation type="submission" date="2023-10" db="EMBL/GenBank/DDBJ databases">
        <title>Genomes of two closely related lineages of the louse Polyplax serrata with different host specificities.</title>
        <authorList>
            <person name="Martinu J."/>
            <person name="Tarabai H."/>
            <person name="Stefka J."/>
            <person name="Hypsa V."/>
        </authorList>
    </citation>
    <scope>NUCLEOTIDE SEQUENCE [LARGE SCALE GENOMIC DNA]</scope>
    <source>
        <strain evidence="3">HR10_N</strain>
    </source>
</reference>